<organism evidence="1 2">
    <name type="scientific">Lactiplantibacillus paraplantarum</name>
    <dbReference type="NCBI Taxonomy" id="60520"/>
    <lineage>
        <taxon>Bacteria</taxon>
        <taxon>Bacillati</taxon>
        <taxon>Bacillota</taxon>
        <taxon>Bacilli</taxon>
        <taxon>Lactobacillales</taxon>
        <taxon>Lactobacillaceae</taxon>
        <taxon>Lactiplantibacillus</taxon>
    </lineage>
</organism>
<accession>A0A4Q9Y203</accession>
<dbReference type="AlphaFoldDB" id="A0A4Q9Y203"/>
<gene>
    <name evidence="1" type="ORF">EUZ87_10285</name>
</gene>
<dbReference type="EMBL" id="SEHH01000071">
    <property type="protein sequence ID" value="TBX40773.1"/>
    <property type="molecule type" value="Genomic_DNA"/>
</dbReference>
<sequence length="156" mass="18374">MMESIFKDVDEERTIANAERVLKDYWKWRLRARRVNFNLQSPAMDGMPKSPSYGNHIEDKQVSKANDDFMANLVVKVIEAVTIDEETEKYSELLMLLYVKRYSKTKCMISLNISDKTFNKYLKQAQLMFAEIYPDGVEDLIVKKYEPEIIAHYDED</sequence>
<evidence type="ECO:0000313" key="2">
    <source>
        <dbReference type="Proteomes" id="UP000292648"/>
    </source>
</evidence>
<proteinExistence type="predicted"/>
<evidence type="ECO:0008006" key="3">
    <source>
        <dbReference type="Google" id="ProtNLM"/>
    </source>
</evidence>
<name>A0A4Q9Y203_9LACO</name>
<comment type="caution">
    <text evidence="1">The sequence shown here is derived from an EMBL/GenBank/DDBJ whole genome shotgun (WGS) entry which is preliminary data.</text>
</comment>
<dbReference type="InterPro" id="IPR006524">
    <property type="entry name" value="ArpU-like"/>
</dbReference>
<evidence type="ECO:0000313" key="1">
    <source>
        <dbReference type="EMBL" id="TBX40773.1"/>
    </source>
</evidence>
<dbReference type="Proteomes" id="UP000292648">
    <property type="component" value="Unassembled WGS sequence"/>
</dbReference>
<protein>
    <recommendedName>
        <fullName evidence="3">ArpU family transcriptional regulator</fullName>
    </recommendedName>
</protein>
<reference evidence="1 2" key="1">
    <citation type="submission" date="2019-01" db="EMBL/GenBank/DDBJ databases">
        <title>Draft genome sequence of Lactobacillus paraplantarum OSY-TC318, a Producer of the novel lantibiotic Paraplantaracin TC318.</title>
        <authorList>
            <person name="Hussein W.E."/>
            <person name="Huang E."/>
            <person name="Yousef A.E."/>
        </authorList>
    </citation>
    <scope>NUCLEOTIDE SEQUENCE [LARGE SCALE GENOMIC DNA]</scope>
    <source>
        <strain evidence="1 2">OSY-TC318</strain>
    </source>
</reference>
<dbReference type="NCBIfam" id="TIGR01637">
    <property type="entry name" value="phage_arpU"/>
    <property type="match status" value="1"/>
</dbReference>